<proteinExistence type="predicted"/>
<feature type="transmembrane region" description="Helical" evidence="2">
    <location>
        <begin position="313"/>
        <end position="333"/>
    </location>
</feature>
<comment type="caution">
    <text evidence="3">The sequence shown here is derived from an EMBL/GenBank/DDBJ whole genome shotgun (WGS) entry which is preliminary data.</text>
</comment>
<evidence type="ECO:0000313" key="3">
    <source>
        <dbReference type="EMBL" id="MFM2486411.1"/>
    </source>
</evidence>
<keyword evidence="2" id="KW-0812">Transmembrane</keyword>
<dbReference type="RefSeq" id="WP_408624711.1">
    <property type="nucleotide sequence ID" value="NZ_JBEQCT010000008.1"/>
</dbReference>
<sequence>MLHRKTGSASAILVRPDGSKIYPWRLPSHIHWLETPNVDIVTIENPMPGPWQALVETDDPRNIVQVVSDIKLEVDPFPIQVFVGEKLSLKARLLSHGKPLVFGPYMDGVLFHVHLDSADSPDANDTAYAHKTITALRDDGSQFDGYPQDGTYTGYITLNIPAGKYDLDVSTQNNVFTRGYRQVLLVSHQPYETELISPTDKQPLKLKVIADADEVKVNSIVIDGTMSNGSGFKQHFEVRTRKAPSDFTFDLPTPSKPGSYRINAIGYADTTGGRPVVMTMPEKSFYIAPPPPPVVDVEPKVISPPPKSYLLDWIIGGGVAFILFLGGGLFWIWQRKRKAFKKALMLAEAKADEVIELESQPPMAGAETNINSEGPATPGLDSEPDLTIEDDNKE</sequence>
<organism evidence="3 4">
    <name type="scientific">Celerinatantimonas yamalensis</name>
    <dbReference type="NCBI Taxonomy" id="559956"/>
    <lineage>
        <taxon>Bacteria</taxon>
        <taxon>Pseudomonadati</taxon>
        <taxon>Pseudomonadota</taxon>
        <taxon>Gammaproteobacteria</taxon>
        <taxon>Celerinatantimonadaceae</taxon>
        <taxon>Celerinatantimonas</taxon>
    </lineage>
</organism>
<protein>
    <recommendedName>
        <fullName evidence="5">TIGR03503 family protein</fullName>
    </recommendedName>
</protein>
<evidence type="ECO:0000256" key="1">
    <source>
        <dbReference type="SAM" id="MobiDB-lite"/>
    </source>
</evidence>
<keyword evidence="4" id="KW-1185">Reference proteome</keyword>
<reference evidence="3 4" key="1">
    <citation type="journal article" date="2013" name="Int. J. Syst. Evol. Microbiol.">
        <title>Celerinatantimonas yamalensis sp. nov., a cold-adapted diazotrophic bacterium from a cold permafrost brine.</title>
        <authorList>
            <person name="Shcherbakova V."/>
            <person name="Chuvilskaya N."/>
            <person name="Rivkina E."/>
            <person name="Demidov N."/>
            <person name="Uchaeva V."/>
            <person name="Suetin S."/>
            <person name="Suzina N."/>
            <person name="Gilichinsky D."/>
        </authorList>
    </citation>
    <scope>NUCLEOTIDE SEQUENCE [LARGE SCALE GENOMIC DNA]</scope>
    <source>
        <strain evidence="3 4">C7</strain>
    </source>
</reference>
<dbReference type="EMBL" id="JBEQCT010000008">
    <property type="protein sequence ID" value="MFM2486411.1"/>
    <property type="molecule type" value="Genomic_DNA"/>
</dbReference>
<name>A0ABW9GCQ1_9GAMM</name>
<evidence type="ECO:0000256" key="2">
    <source>
        <dbReference type="SAM" id="Phobius"/>
    </source>
</evidence>
<dbReference type="CDD" id="cd12087">
    <property type="entry name" value="TM_EGFR-like"/>
    <property type="match status" value="1"/>
</dbReference>
<dbReference type="Proteomes" id="UP001629953">
    <property type="component" value="Unassembled WGS sequence"/>
</dbReference>
<gene>
    <name evidence="3" type="ORF">ABUE30_15335</name>
</gene>
<keyword evidence="2" id="KW-0472">Membrane</keyword>
<evidence type="ECO:0008006" key="5">
    <source>
        <dbReference type="Google" id="ProtNLM"/>
    </source>
</evidence>
<feature type="compositionally biased region" description="Acidic residues" evidence="1">
    <location>
        <begin position="382"/>
        <end position="394"/>
    </location>
</feature>
<feature type="region of interest" description="Disordered" evidence="1">
    <location>
        <begin position="358"/>
        <end position="394"/>
    </location>
</feature>
<keyword evidence="2" id="KW-1133">Transmembrane helix</keyword>
<accession>A0ABW9GCQ1</accession>
<evidence type="ECO:0000313" key="4">
    <source>
        <dbReference type="Proteomes" id="UP001629953"/>
    </source>
</evidence>